<dbReference type="InterPro" id="IPR035996">
    <property type="entry name" value="4pyrrol_Methylase_sf"/>
</dbReference>
<name>A0A8G2FX44_PICTO</name>
<dbReference type="Gene3D" id="3.40.1010.10">
    <property type="entry name" value="Cobalt-precorrin-4 Transmethylase, Domain 1"/>
    <property type="match status" value="1"/>
</dbReference>
<evidence type="ECO:0000256" key="5">
    <source>
        <dbReference type="ARBA" id="ARBA00022691"/>
    </source>
</evidence>
<keyword evidence="9" id="KW-1185">Reference proteome</keyword>
<feature type="binding site" evidence="6">
    <location>
        <begin position="95"/>
        <end position="96"/>
    </location>
    <ligand>
        <name>S-adenosyl-L-methionine</name>
        <dbReference type="ChEBI" id="CHEBI:59789"/>
    </ligand>
</feature>
<reference evidence="8 9" key="1">
    <citation type="submission" date="2017-04" db="EMBL/GenBank/DDBJ databases">
        <authorList>
            <person name="Varghese N."/>
            <person name="Submissions S."/>
        </authorList>
    </citation>
    <scope>NUCLEOTIDE SEQUENCE [LARGE SCALE GENOMIC DNA]</scope>
    <source>
        <strain evidence="8 9">DSM 9789</strain>
    </source>
</reference>
<organism evidence="8 9">
    <name type="scientific">Picrophilus torridus (strain ATCC 700027 / DSM 9790 / JCM 10055 / NBRC 100828 / KAW 2/3)</name>
    <dbReference type="NCBI Taxonomy" id="1122961"/>
    <lineage>
        <taxon>Archaea</taxon>
        <taxon>Methanobacteriati</taxon>
        <taxon>Thermoplasmatota</taxon>
        <taxon>Thermoplasmata</taxon>
        <taxon>Thermoplasmatales</taxon>
        <taxon>Picrophilaceae</taxon>
        <taxon>Picrophilus</taxon>
    </lineage>
</organism>
<protein>
    <submittedName>
        <fullName evidence="8">Diphthine synthase</fullName>
    </submittedName>
</protein>
<dbReference type="CDD" id="cd11647">
    <property type="entry name" value="DHP5_DphB"/>
    <property type="match status" value="1"/>
</dbReference>
<evidence type="ECO:0000313" key="9">
    <source>
        <dbReference type="Proteomes" id="UP000192315"/>
    </source>
</evidence>
<comment type="pathway">
    <text evidence="1">Protein modification; peptidyl-diphthamide biosynthesis.</text>
</comment>
<evidence type="ECO:0000256" key="1">
    <source>
        <dbReference type="ARBA" id="ARBA00005156"/>
    </source>
</evidence>
<comment type="similarity">
    <text evidence="2">Belongs to the diphthine synthase family.</text>
</comment>
<keyword evidence="4" id="KW-0808">Transferase</keyword>
<dbReference type="AlphaFoldDB" id="A0A8G2FX44"/>
<keyword evidence="3" id="KW-0489">Methyltransferase</keyword>
<dbReference type="NCBIfam" id="TIGR00522">
    <property type="entry name" value="dph5"/>
    <property type="match status" value="1"/>
</dbReference>
<evidence type="ECO:0000259" key="7">
    <source>
        <dbReference type="Pfam" id="PF00590"/>
    </source>
</evidence>
<dbReference type="EMBL" id="FWYE01000002">
    <property type="protein sequence ID" value="SMD31114.1"/>
    <property type="molecule type" value="Genomic_DNA"/>
</dbReference>
<dbReference type="PIRSF" id="PIRSF036432">
    <property type="entry name" value="Diphthine_synth"/>
    <property type="match status" value="1"/>
</dbReference>
<feature type="binding site" evidence="6">
    <location>
        <position position="147"/>
    </location>
    <ligand>
        <name>S-adenosyl-L-methionine</name>
        <dbReference type="ChEBI" id="CHEBI:59789"/>
    </ligand>
</feature>
<dbReference type="GO" id="GO:0032259">
    <property type="term" value="P:methylation"/>
    <property type="evidence" value="ECO:0007669"/>
    <property type="project" value="UniProtKB-KW"/>
</dbReference>
<dbReference type="InterPro" id="IPR004551">
    <property type="entry name" value="Dphthn_synthase"/>
</dbReference>
<dbReference type="PANTHER" id="PTHR10882">
    <property type="entry name" value="DIPHTHINE SYNTHASE"/>
    <property type="match status" value="1"/>
</dbReference>
<dbReference type="GO" id="GO:0004164">
    <property type="term" value="F:diphthine synthase activity"/>
    <property type="evidence" value="ECO:0007669"/>
    <property type="project" value="InterPro"/>
</dbReference>
<dbReference type="InterPro" id="IPR000878">
    <property type="entry name" value="4pyrrol_Mease"/>
</dbReference>
<dbReference type="Gene3D" id="3.30.950.10">
    <property type="entry name" value="Methyltransferase, Cobalt-precorrin-4 Transmethylase, Domain 2"/>
    <property type="match status" value="1"/>
</dbReference>
<keyword evidence="5 6" id="KW-0949">S-adenosyl-L-methionine</keyword>
<sequence length="237" mass="26932">MEMYDVIKKSDLVYFDIYTSISPDKTFEDLIKINANTLKATRDVLENEGPIIERAVTENITIVVTGDALSATTHNQIRRSAIEKGIDVNIYENASIITAFPSRTGLFIYRFGSIVSMPFTSDKFFPLSVYDKIYKNYINNMHTLILLDLKDGRTMPINDALNNLLAMEDKKHKGLIREDTLLFAGIKIGSCYEKIYFSNISKMLELDIEDSPASIIIPAELNEIELEFARSFCINVF</sequence>
<gene>
    <name evidence="8" type="ORF">SAMN02745355_1034</name>
</gene>
<feature type="domain" description="Tetrapyrrole methylase" evidence="7">
    <location>
        <begin position="4"/>
        <end position="167"/>
    </location>
</feature>
<comment type="caution">
    <text evidence="8">The sequence shown here is derived from an EMBL/GenBank/DDBJ whole genome shotgun (WGS) entry which is preliminary data.</text>
</comment>
<evidence type="ECO:0000256" key="6">
    <source>
        <dbReference type="PIRSR" id="PIRSR036432-1"/>
    </source>
</evidence>
<dbReference type="Proteomes" id="UP000192315">
    <property type="component" value="Unassembled WGS sequence"/>
</dbReference>
<dbReference type="PANTHER" id="PTHR10882:SF0">
    <property type="entry name" value="DIPHTHINE METHYL ESTER SYNTHASE"/>
    <property type="match status" value="1"/>
</dbReference>
<feature type="binding site" evidence="6">
    <location>
        <position position="67"/>
    </location>
    <ligand>
        <name>S-adenosyl-L-methionine</name>
        <dbReference type="ChEBI" id="CHEBI:59789"/>
    </ligand>
</feature>
<evidence type="ECO:0000256" key="4">
    <source>
        <dbReference type="ARBA" id="ARBA00022679"/>
    </source>
</evidence>
<evidence type="ECO:0000256" key="3">
    <source>
        <dbReference type="ARBA" id="ARBA00022603"/>
    </source>
</evidence>
<dbReference type="UniPathway" id="UPA00559"/>
<proteinExistence type="inferred from homology"/>
<dbReference type="InterPro" id="IPR014776">
    <property type="entry name" value="4pyrrole_Mease_sub2"/>
</dbReference>
<evidence type="ECO:0000313" key="8">
    <source>
        <dbReference type="EMBL" id="SMD31114.1"/>
    </source>
</evidence>
<dbReference type="SUPFAM" id="SSF53790">
    <property type="entry name" value="Tetrapyrrole methylase"/>
    <property type="match status" value="1"/>
</dbReference>
<evidence type="ECO:0000256" key="2">
    <source>
        <dbReference type="ARBA" id="ARBA00006729"/>
    </source>
</evidence>
<dbReference type="Pfam" id="PF00590">
    <property type="entry name" value="TP_methylase"/>
    <property type="match status" value="1"/>
</dbReference>
<accession>A0A8G2FX44</accession>
<dbReference type="GO" id="GO:0017183">
    <property type="term" value="P:protein histidyl modification to diphthamide"/>
    <property type="evidence" value="ECO:0007669"/>
    <property type="project" value="UniProtKB-UniPathway"/>
</dbReference>
<dbReference type="InterPro" id="IPR014777">
    <property type="entry name" value="4pyrrole_Mease_sub1"/>
</dbReference>